<evidence type="ECO:0000313" key="2">
    <source>
        <dbReference type="EMBL" id="KAJ8797696.1"/>
    </source>
</evidence>
<name>A0AB34HY21_ESCRO</name>
<organism evidence="2 3">
    <name type="scientific">Eschrichtius robustus</name>
    <name type="common">California gray whale</name>
    <name type="synonym">Eschrichtius gibbosus</name>
    <dbReference type="NCBI Taxonomy" id="9764"/>
    <lineage>
        <taxon>Eukaryota</taxon>
        <taxon>Metazoa</taxon>
        <taxon>Chordata</taxon>
        <taxon>Craniata</taxon>
        <taxon>Vertebrata</taxon>
        <taxon>Euteleostomi</taxon>
        <taxon>Mammalia</taxon>
        <taxon>Eutheria</taxon>
        <taxon>Laurasiatheria</taxon>
        <taxon>Artiodactyla</taxon>
        <taxon>Whippomorpha</taxon>
        <taxon>Cetacea</taxon>
        <taxon>Mysticeti</taxon>
        <taxon>Eschrichtiidae</taxon>
        <taxon>Eschrichtius</taxon>
    </lineage>
</organism>
<dbReference type="InterPro" id="IPR053729">
    <property type="entry name" value="MAD2L1BP_domain_sf"/>
</dbReference>
<keyword evidence="3" id="KW-1185">Reference proteome</keyword>
<sequence length="72" mass="7928">MAAPELEVQSLAEDMEKKPLATAEASSRKCQHTLAELEGVLRHLEGLFAWSLEPQVLMLLGGNALSPKEFCY</sequence>
<evidence type="ECO:0000256" key="1">
    <source>
        <dbReference type="SAM" id="MobiDB-lite"/>
    </source>
</evidence>
<protein>
    <submittedName>
        <fullName evidence="2">Uncharacterized protein</fullName>
    </submittedName>
</protein>
<dbReference type="GO" id="GO:0005634">
    <property type="term" value="C:nucleus"/>
    <property type="evidence" value="ECO:0007669"/>
    <property type="project" value="InterPro"/>
</dbReference>
<evidence type="ECO:0000313" key="3">
    <source>
        <dbReference type="Proteomes" id="UP001159641"/>
    </source>
</evidence>
<feature type="region of interest" description="Disordered" evidence="1">
    <location>
        <begin position="1"/>
        <end position="24"/>
    </location>
</feature>
<proteinExistence type="predicted"/>
<dbReference type="GO" id="GO:0007096">
    <property type="term" value="P:regulation of exit from mitosis"/>
    <property type="evidence" value="ECO:0007669"/>
    <property type="project" value="InterPro"/>
</dbReference>
<dbReference type="PANTHER" id="PTHR15681">
    <property type="entry name" value="MAD2L1-BINDING PROTEIN"/>
    <property type="match status" value="1"/>
</dbReference>
<dbReference type="Pfam" id="PF06581">
    <property type="entry name" value="p31comet"/>
    <property type="match status" value="1"/>
</dbReference>
<accession>A0AB34HY21</accession>
<dbReference type="AlphaFoldDB" id="A0AB34HY21"/>
<gene>
    <name evidence="2" type="ORF">J1605_017122</name>
</gene>
<reference evidence="2 3" key="1">
    <citation type="submission" date="2022-11" db="EMBL/GenBank/DDBJ databases">
        <title>Whole genome sequence of Eschrichtius robustus ER-17-0199.</title>
        <authorList>
            <person name="Bruniche-Olsen A."/>
            <person name="Black A.N."/>
            <person name="Fields C.J."/>
            <person name="Walden K."/>
            <person name="Dewoody J.A."/>
        </authorList>
    </citation>
    <scope>NUCLEOTIDE SEQUENCE [LARGE SCALE GENOMIC DNA]</scope>
    <source>
        <strain evidence="2">ER-17-0199</strain>
        <tissue evidence="2">Blubber</tissue>
    </source>
</reference>
<dbReference type="EMBL" id="JAIQCJ010000162">
    <property type="protein sequence ID" value="KAJ8797696.1"/>
    <property type="molecule type" value="Genomic_DNA"/>
</dbReference>
<dbReference type="PANTHER" id="PTHR15681:SF1">
    <property type="entry name" value="MAD2L1-BINDING PROTEIN"/>
    <property type="match status" value="1"/>
</dbReference>
<dbReference type="Proteomes" id="UP001159641">
    <property type="component" value="Unassembled WGS sequence"/>
</dbReference>
<comment type="caution">
    <text evidence="2">The sequence shown here is derived from an EMBL/GenBank/DDBJ whole genome shotgun (WGS) entry which is preliminary data.</text>
</comment>
<dbReference type="InterPro" id="IPR009511">
    <property type="entry name" value="MAD1/Cdc20-bound-Mad2-bd"/>
</dbReference>
<dbReference type="Gene3D" id="3.30.900.20">
    <property type="match status" value="1"/>
</dbReference>